<evidence type="ECO:0000313" key="1">
    <source>
        <dbReference type="EMBL" id="NLD25698.1"/>
    </source>
</evidence>
<reference evidence="1 2" key="1">
    <citation type="journal article" date="2020" name="Biotechnol. Biofuels">
        <title>New insights from the biogas microbiome by comprehensive genome-resolved metagenomics of nearly 1600 species originating from multiple anaerobic digesters.</title>
        <authorList>
            <person name="Campanaro S."/>
            <person name="Treu L."/>
            <person name="Rodriguez-R L.M."/>
            <person name="Kovalovszki A."/>
            <person name="Ziels R.M."/>
            <person name="Maus I."/>
            <person name="Zhu X."/>
            <person name="Kougias P.G."/>
            <person name="Basile A."/>
            <person name="Luo G."/>
            <person name="Schluter A."/>
            <person name="Konstantinidis K.T."/>
            <person name="Angelidaki I."/>
        </authorList>
    </citation>
    <scope>NUCLEOTIDE SEQUENCE [LARGE SCALE GENOMIC DNA]</scope>
    <source>
        <strain evidence="1">AS06rmzACSIP_65</strain>
    </source>
</reference>
<dbReference type="AlphaFoldDB" id="A0A847D0I2"/>
<name>A0A847D0I2_9BACT</name>
<comment type="caution">
    <text evidence="1">The sequence shown here is derived from an EMBL/GenBank/DDBJ whole genome shotgun (WGS) entry which is preliminary data.</text>
</comment>
<dbReference type="Proteomes" id="UP000545876">
    <property type="component" value="Unassembled WGS sequence"/>
</dbReference>
<accession>A0A847D0I2</accession>
<protein>
    <submittedName>
        <fullName evidence="1">Uncharacterized protein</fullName>
    </submittedName>
</protein>
<organism evidence="1 2">
    <name type="scientific">Candidatus Dojkabacteria bacterium</name>
    <dbReference type="NCBI Taxonomy" id="2099670"/>
    <lineage>
        <taxon>Bacteria</taxon>
        <taxon>Candidatus Dojkabacteria</taxon>
    </lineage>
</organism>
<gene>
    <name evidence="1" type="ORF">GX656_03640</name>
</gene>
<proteinExistence type="predicted"/>
<sequence length="83" mass="9596">METGEFPLLGNQFIAGGSKYVFRQRKKATVNKPVDYLLQLQPQVEYISSLFPTGEEGLYTFDYKRQVFVLKKNEFQVVIVEEG</sequence>
<dbReference type="EMBL" id="JAAZBX010000016">
    <property type="protein sequence ID" value="NLD25698.1"/>
    <property type="molecule type" value="Genomic_DNA"/>
</dbReference>
<evidence type="ECO:0000313" key="2">
    <source>
        <dbReference type="Proteomes" id="UP000545876"/>
    </source>
</evidence>